<reference evidence="3 4" key="1">
    <citation type="journal article" date="2020" name="Genomics">
        <title>Complete, high-quality genomes from long-read metagenomic sequencing of two wolf lichen thalli reveals enigmatic genome architecture.</title>
        <authorList>
            <person name="McKenzie S.K."/>
            <person name="Walston R.F."/>
            <person name="Allen J.L."/>
        </authorList>
    </citation>
    <scope>NUCLEOTIDE SEQUENCE [LARGE SCALE GENOMIC DNA]</scope>
    <source>
        <strain evidence="3">WasteWater2</strain>
    </source>
</reference>
<feature type="compositionally biased region" description="Polar residues" evidence="1">
    <location>
        <begin position="42"/>
        <end position="57"/>
    </location>
</feature>
<keyword evidence="2" id="KW-0472">Membrane</keyword>
<dbReference type="EMBL" id="JACCJC010000050">
    <property type="protein sequence ID" value="KAF6232222.1"/>
    <property type="molecule type" value="Genomic_DNA"/>
</dbReference>
<evidence type="ECO:0000256" key="2">
    <source>
        <dbReference type="SAM" id="Phobius"/>
    </source>
</evidence>
<keyword evidence="2" id="KW-1133">Transmembrane helix</keyword>
<organism evidence="3 4">
    <name type="scientific">Letharia columbiana</name>
    <dbReference type="NCBI Taxonomy" id="112416"/>
    <lineage>
        <taxon>Eukaryota</taxon>
        <taxon>Fungi</taxon>
        <taxon>Dikarya</taxon>
        <taxon>Ascomycota</taxon>
        <taxon>Pezizomycotina</taxon>
        <taxon>Lecanoromycetes</taxon>
        <taxon>OSLEUM clade</taxon>
        <taxon>Lecanoromycetidae</taxon>
        <taxon>Lecanorales</taxon>
        <taxon>Lecanorineae</taxon>
        <taxon>Parmeliaceae</taxon>
        <taxon>Letharia</taxon>
    </lineage>
</organism>
<keyword evidence="2" id="KW-0812">Transmembrane</keyword>
<keyword evidence="4" id="KW-1185">Reference proteome</keyword>
<dbReference type="Proteomes" id="UP000578531">
    <property type="component" value="Unassembled WGS sequence"/>
</dbReference>
<gene>
    <name evidence="3" type="ORF">HO173_009605</name>
</gene>
<evidence type="ECO:0000313" key="3">
    <source>
        <dbReference type="EMBL" id="KAF6232222.1"/>
    </source>
</evidence>
<feature type="transmembrane region" description="Helical" evidence="2">
    <location>
        <begin position="13"/>
        <end position="31"/>
    </location>
</feature>
<feature type="region of interest" description="Disordered" evidence="1">
    <location>
        <begin position="35"/>
        <end position="60"/>
    </location>
</feature>
<evidence type="ECO:0000256" key="1">
    <source>
        <dbReference type="SAM" id="MobiDB-lite"/>
    </source>
</evidence>
<dbReference type="OrthoDB" id="5388324at2759"/>
<name>A0A8H6FPD1_9LECA</name>
<proteinExistence type="predicted"/>
<dbReference type="AlphaFoldDB" id="A0A8H6FPD1"/>
<sequence length="110" mass="12415">MTIIIDIVVSVKFMVGGWSLLKFLAVLSAVMRRRSGWESNEPPRQTTKASPANTEPKGSQLDEWYKTQETHEQLVVGEKTSRTFAKTLGFLEEIEEKVDGDDRGEENTRG</sequence>
<dbReference type="GeneID" id="59291256"/>
<protein>
    <submittedName>
        <fullName evidence="3">Uncharacterized protein</fullName>
    </submittedName>
</protein>
<dbReference type="RefSeq" id="XP_037161651.1">
    <property type="nucleotide sequence ID" value="XM_037311495.1"/>
</dbReference>
<evidence type="ECO:0000313" key="4">
    <source>
        <dbReference type="Proteomes" id="UP000578531"/>
    </source>
</evidence>
<comment type="caution">
    <text evidence="3">The sequence shown here is derived from an EMBL/GenBank/DDBJ whole genome shotgun (WGS) entry which is preliminary data.</text>
</comment>
<accession>A0A8H6FPD1</accession>